<comment type="similarity">
    <text evidence="8">Belongs to the binding-protein-dependent transport system permease family. LivHM subfamily.</text>
</comment>
<keyword evidence="5" id="KW-0029">Amino-acid transport</keyword>
<feature type="transmembrane region" description="Helical" evidence="9">
    <location>
        <begin position="221"/>
        <end position="249"/>
    </location>
</feature>
<dbReference type="GO" id="GO:0006865">
    <property type="term" value="P:amino acid transport"/>
    <property type="evidence" value="ECO:0007669"/>
    <property type="project" value="UniProtKB-KW"/>
</dbReference>
<dbReference type="GO" id="GO:0022857">
    <property type="term" value="F:transmembrane transporter activity"/>
    <property type="evidence" value="ECO:0007669"/>
    <property type="project" value="InterPro"/>
</dbReference>
<keyword evidence="3" id="KW-1003">Cell membrane</keyword>
<feature type="transmembrane region" description="Helical" evidence="9">
    <location>
        <begin position="93"/>
        <end position="111"/>
    </location>
</feature>
<comment type="subcellular location">
    <subcellularLocation>
        <location evidence="1">Cell membrane</location>
        <topology evidence="1">Multi-pass membrane protein</topology>
    </subcellularLocation>
</comment>
<dbReference type="InterPro" id="IPR052157">
    <property type="entry name" value="BCAA_transport_permease"/>
</dbReference>
<dbReference type="EMBL" id="PVMZ01000011">
    <property type="protein sequence ID" value="PRX19007.1"/>
    <property type="molecule type" value="Genomic_DNA"/>
</dbReference>
<keyword evidence="6 9" id="KW-1133">Transmembrane helix</keyword>
<dbReference type="GO" id="GO:0005886">
    <property type="term" value="C:plasma membrane"/>
    <property type="evidence" value="ECO:0007669"/>
    <property type="project" value="UniProtKB-SubCell"/>
</dbReference>
<feature type="transmembrane region" description="Helical" evidence="9">
    <location>
        <begin position="54"/>
        <end position="81"/>
    </location>
</feature>
<evidence type="ECO:0000256" key="1">
    <source>
        <dbReference type="ARBA" id="ARBA00004651"/>
    </source>
</evidence>
<evidence type="ECO:0000256" key="9">
    <source>
        <dbReference type="SAM" id="Phobius"/>
    </source>
</evidence>
<dbReference type="OrthoDB" id="9814461at2"/>
<evidence type="ECO:0000256" key="7">
    <source>
        <dbReference type="ARBA" id="ARBA00023136"/>
    </source>
</evidence>
<evidence type="ECO:0000256" key="6">
    <source>
        <dbReference type="ARBA" id="ARBA00022989"/>
    </source>
</evidence>
<dbReference type="Pfam" id="PF02653">
    <property type="entry name" value="BPD_transp_2"/>
    <property type="match status" value="1"/>
</dbReference>
<comment type="caution">
    <text evidence="10">The sequence shown here is derived from an EMBL/GenBank/DDBJ whole genome shotgun (WGS) entry which is preliminary data.</text>
</comment>
<evidence type="ECO:0000256" key="2">
    <source>
        <dbReference type="ARBA" id="ARBA00022448"/>
    </source>
</evidence>
<dbReference type="CDD" id="cd06582">
    <property type="entry name" value="TM_PBP1_LivH_like"/>
    <property type="match status" value="1"/>
</dbReference>
<evidence type="ECO:0000256" key="5">
    <source>
        <dbReference type="ARBA" id="ARBA00022970"/>
    </source>
</evidence>
<feature type="transmembrane region" description="Helical" evidence="9">
    <location>
        <begin position="140"/>
        <end position="157"/>
    </location>
</feature>
<feature type="transmembrane region" description="Helical" evidence="9">
    <location>
        <begin position="187"/>
        <end position="209"/>
    </location>
</feature>
<gene>
    <name evidence="10" type="ORF">CLV67_111155</name>
</gene>
<dbReference type="PANTHER" id="PTHR11795">
    <property type="entry name" value="BRANCHED-CHAIN AMINO ACID TRANSPORT SYSTEM PERMEASE PROTEIN LIVH"/>
    <property type="match status" value="1"/>
</dbReference>
<keyword evidence="11" id="KW-1185">Reference proteome</keyword>
<keyword evidence="2" id="KW-0813">Transport</keyword>
<proteinExistence type="inferred from homology"/>
<feature type="transmembrane region" description="Helical" evidence="9">
    <location>
        <begin position="255"/>
        <end position="276"/>
    </location>
</feature>
<keyword evidence="7 9" id="KW-0472">Membrane</keyword>
<evidence type="ECO:0000256" key="3">
    <source>
        <dbReference type="ARBA" id="ARBA00022475"/>
    </source>
</evidence>
<reference evidence="10 11" key="1">
    <citation type="submission" date="2018-03" db="EMBL/GenBank/DDBJ databases">
        <title>Genomic Encyclopedia of Archaeal and Bacterial Type Strains, Phase II (KMG-II): from individual species to whole genera.</title>
        <authorList>
            <person name="Goeker M."/>
        </authorList>
    </citation>
    <scope>NUCLEOTIDE SEQUENCE [LARGE SCALE GENOMIC DNA]</scope>
    <source>
        <strain evidence="10 11">DSM 43146</strain>
    </source>
</reference>
<evidence type="ECO:0000256" key="8">
    <source>
        <dbReference type="ARBA" id="ARBA00037998"/>
    </source>
</evidence>
<evidence type="ECO:0000256" key="4">
    <source>
        <dbReference type="ARBA" id="ARBA00022692"/>
    </source>
</evidence>
<name>A0A2T0K7K7_9ACTN</name>
<organism evidence="10 11">
    <name type="scientific">Actinoplanes italicus</name>
    <dbReference type="NCBI Taxonomy" id="113567"/>
    <lineage>
        <taxon>Bacteria</taxon>
        <taxon>Bacillati</taxon>
        <taxon>Actinomycetota</taxon>
        <taxon>Actinomycetes</taxon>
        <taxon>Micromonosporales</taxon>
        <taxon>Micromonosporaceae</taxon>
        <taxon>Actinoplanes</taxon>
    </lineage>
</organism>
<sequence length="288" mass="28999">MSTVVLLTLTGLGLAALYFLIASGLSLVFGLAGVLNFAHGLFLSIGAYVTWSVVGSWGLLPAILLGVAAAAATGALVELVLIRPLYTRHTEQVLVTVGLSLAGVALLQSVWGADARVFPRPAWASEVIGIAGAQVPADRFLLIGAAVVVLLGLLAFLRYTRYGLIIRAGVENRAMVSALGIDVRNAFTLVFAIGGALAGLAGILGGMYFSAISPGQGASLLIFAFIVVVIGGLGSVAGAAGAAVAVGLLQQFVNYYGTAGAGDVSVVVLLAAVLLLRPTGLAGKVATA</sequence>
<evidence type="ECO:0000313" key="11">
    <source>
        <dbReference type="Proteomes" id="UP000239415"/>
    </source>
</evidence>
<dbReference type="InterPro" id="IPR001851">
    <property type="entry name" value="ABC_transp_permease"/>
</dbReference>
<keyword evidence="4 9" id="KW-0812">Transmembrane</keyword>
<evidence type="ECO:0000313" key="10">
    <source>
        <dbReference type="EMBL" id="PRX19007.1"/>
    </source>
</evidence>
<protein>
    <submittedName>
        <fullName evidence="10">Amino acid/amide ABC transporter membrane protein 1 (HAAT family)</fullName>
    </submittedName>
</protein>
<dbReference type="RefSeq" id="WP_106322968.1">
    <property type="nucleotide sequence ID" value="NZ_BOMO01000092.1"/>
</dbReference>
<dbReference type="AlphaFoldDB" id="A0A2T0K7K7"/>
<accession>A0A2T0K7K7</accession>
<dbReference type="Proteomes" id="UP000239415">
    <property type="component" value="Unassembled WGS sequence"/>
</dbReference>
<dbReference type="PANTHER" id="PTHR11795:SF442">
    <property type="entry name" value="ABC TRANSPORTER ATP-BINDING PROTEIN"/>
    <property type="match status" value="1"/>
</dbReference>